<accession>A0A9P7MGP6</accession>
<feature type="region of interest" description="Disordered" evidence="1">
    <location>
        <begin position="77"/>
        <end position="153"/>
    </location>
</feature>
<reference evidence="3 4" key="1">
    <citation type="journal article" date="2020" name="bioRxiv">
        <title>Whole genome comparisons of ergot fungi reveals the divergence and evolution of species within the genus Claviceps are the result of varying mechanisms driving genome evolution and host range expansion.</title>
        <authorList>
            <person name="Wyka S.A."/>
            <person name="Mondo S.J."/>
            <person name="Liu M."/>
            <person name="Dettman J."/>
            <person name="Nalam V."/>
            <person name="Broders K.D."/>
        </authorList>
    </citation>
    <scope>NUCLEOTIDE SEQUENCE [LARGE SCALE GENOMIC DNA]</scope>
    <source>
        <strain evidence="3 4">CCC 1485</strain>
    </source>
</reference>
<keyword evidence="4" id="KW-1185">Reference proteome</keyword>
<feature type="chain" id="PRO_5040137754" evidence="2">
    <location>
        <begin position="26"/>
        <end position="402"/>
    </location>
</feature>
<evidence type="ECO:0000313" key="4">
    <source>
        <dbReference type="Proteomes" id="UP000706124"/>
    </source>
</evidence>
<organism evidence="3 4">
    <name type="scientific">Claviceps pazoutovae</name>
    <dbReference type="NCBI Taxonomy" id="1649127"/>
    <lineage>
        <taxon>Eukaryota</taxon>
        <taxon>Fungi</taxon>
        <taxon>Dikarya</taxon>
        <taxon>Ascomycota</taxon>
        <taxon>Pezizomycotina</taxon>
        <taxon>Sordariomycetes</taxon>
        <taxon>Hypocreomycetidae</taxon>
        <taxon>Hypocreales</taxon>
        <taxon>Clavicipitaceae</taxon>
        <taxon>Claviceps</taxon>
    </lineage>
</organism>
<feature type="compositionally biased region" description="Pro residues" evidence="1">
    <location>
        <begin position="80"/>
        <end position="128"/>
    </location>
</feature>
<dbReference type="PROSITE" id="PS51257">
    <property type="entry name" value="PROKAR_LIPOPROTEIN"/>
    <property type="match status" value="1"/>
</dbReference>
<proteinExistence type="predicted"/>
<evidence type="ECO:0000256" key="1">
    <source>
        <dbReference type="SAM" id="MobiDB-lite"/>
    </source>
</evidence>
<dbReference type="AlphaFoldDB" id="A0A9P7MGP6"/>
<feature type="signal peptide" evidence="2">
    <location>
        <begin position="1"/>
        <end position="25"/>
    </location>
</feature>
<comment type="caution">
    <text evidence="3">The sequence shown here is derived from an EMBL/GenBank/DDBJ whole genome shotgun (WGS) entry which is preliminary data.</text>
</comment>
<evidence type="ECO:0000256" key="2">
    <source>
        <dbReference type="SAM" id="SignalP"/>
    </source>
</evidence>
<sequence>MRFHPTHNSLLLAALLVSCGQLVRGAPIVPTADIDPWHGSTSASHRLAGALDPRRREVDEAIPELDGSTLRELFARSFPPRLPGKPPVPPPPPPVPRPRPVPAPMPRPRPAPAPRPVTPPRPLPPAPKPEAKPIPHNENPGQGTGTGAEPKSMQHYEQEGTKQLHMYETKAKSHEPDTVIVATEAEVAHHPKNGAFLDINKNDELRLEKQDVRLDDGPSLKVLKEFNSQELGFSMKDIGNLKQVAVYPSKSHAQFINRGTYDPSGRVILYQDAFKDLNVGQGAKKIPLNEMGMQNFKSVAGDKTKNLKAVFLMDVQNKEFWAITRESYNARKQPFKEILTFPRGSPEFNRFMGSPNFSSKFYSFANHHNAIGNKIPDKVIVMTKEHPNSGGKLTIAVTFKDA</sequence>
<name>A0A9P7MGP6_9HYPO</name>
<evidence type="ECO:0000313" key="3">
    <source>
        <dbReference type="EMBL" id="KAG5943810.1"/>
    </source>
</evidence>
<dbReference type="Proteomes" id="UP000706124">
    <property type="component" value="Unassembled WGS sequence"/>
</dbReference>
<dbReference type="OrthoDB" id="4953277at2759"/>
<gene>
    <name evidence="3" type="ORF">E4U60_006431</name>
</gene>
<dbReference type="EMBL" id="SRPO01000062">
    <property type="protein sequence ID" value="KAG5943810.1"/>
    <property type="molecule type" value="Genomic_DNA"/>
</dbReference>
<keyword evidence="2" id="KW-0732">Signal</keyword>
<protein>
    <submittedName>
        <fullName evidence="3">Uncharacterized protein</fullName>
    </submittedName>
</protein>